<dbReference type="Proteomes" id="UP001162793">
    <property type="component" value="Unassembled WGS sequence"/>
</dbReference>
<protein>
    <submittedName>
        <fullName evidence="1">Type III secretion protein HrpX</fullName>
    </submittedName>
</protein>
<evidence type="ECO:0000313" key="2">
    <source>
        <dbReference type="Proteomes" id="UP001162793"/>
    </source>
</evidence>
<dbReference type="EMBL" id="JAMYWC010000001">
    <property type="protein sequence ID" value="MCP1171589.1"/>
    <property type="molecule type" value="Genomic_DNA"/>
</dbReference>
<dbReference type="AlphaFoldDB" id="A0AA41WSQ2"/>
<organism evidence="1 2">
    <name type="scientific">Ralstonia chuxiongensis</name>
    <dbReference type="NCBI Taxonomy" id="2957504"/>
    <lineage>
        <taxon>Bacteria</taxon>
        <taxon>Pseudomonadati</taxon>
        <taxon>Pseudomonadota</taxon>
        <taxon>Betaproteobacteria</taxon>
        <taxon>Burkholderiales</taxon>
        <taxon>Burkholderiaceae</taxon>
        <taxon>Ralstonia</taxon>
    </lineage>
</organism>
<reference evidence="2" key="1">
    <citation type="journal article" date="2023" name="Front. Microbiol.">
        <title>Ralstonia chuxiongensis sp. nov., Ralstonia mojiangensis sp. nov., and Ralstonia soli sp. nov., isolated from tobacco fields, are three novel species in the family Burkholderiaceae.</title>
        <authorList>
            <person name="Lu C.H."/>
            <person name="Zhang Y.Y."/>
            <person name="Jiang N."/>
            <person name="Chen W."/>
            <person name="Shao X."/>
            <person name="Zhao Z.M."/>
            <person name="Lu W.L."/>
            <person name="Hu X."/>
            <person name="Xi Y.X."/>
            <person name="Zou S.Y."/>
            <person name="Wei Q.J."/>
            <person name="Lin Z.L."/>
            <person name="Gong L."/>
            <person name="Gai X.T."/>
            <person name="Zhang L.Q."/>
            <person name="Li J.Y."/>
            <person name="Jin Y."/>
            <person name="Xia Z.Y."/>
        </authorList>
    </citation>
    <scope>NUCLEOTIDE SEQUENCE [LARGE SCALE GENOMIC DNA]</scope>
    <source>
        <strain evidence="2">21YRMH01-3</strain>
    </source>
</reference>
<comment type="caution">
    <text evidence="1">The sequence shown here is derived from an EMBL/GenBank/DDBJ whole genome shotgun (WGS) entry which is preliminary data.</text>
</comment>
<accession>A0AA41WSQ2</accession>
<name>A0AA41WSQ2_9RALS</name>
<proteinExistence type="predicted"/>
<evidence type="ECO:0000313" key="1">
    <source>
        <dbReference type="EMBL" id="MCP1171589.1"/>
    </source>
</evidence>
<sequence>MFDHFSLDIIETFDGIQAFAKQEGPKDFGPLNKAVEALKRTAMDMEQRAIRATDVNNREQLRVLSHGFSSAAQVCSGLIPA</sequence>
<dbReference type="RefSeq" id="WP_253535595.1">
    <property type="nucleotide sequence ID" value="NZ_CATYKT010000007.1"/>
</dbReference>
<gene>
    <name evidence="1" type="ORF">NKG59_04435</name>
</gene>
<keyword evidence="2" id="KW-1185">Reference proteome</keyword>